<feature type="region of interest" description="Disordered" evidence="1">
    <location>
        <begin position="404"/>
        <end position="528"/>
    </location>
</feature>
<dbReference type="AlphaFoldDB" id="A0A6C0G1H7"/>
<dbReference type="Gene3D" id="2.170.120.40">
    <property type="entry name" value="YbbR-like domain"/>
    <property type="match status" value="2"/>
</dbReference>
<dbReference type="Proteomes" id="UP000476064">
    <property type="component" value="Chromosome"/>
</dbReference>
<dbReference type="Pfam" id="PF07949">
    <property type="entry name" value="YbbR"/>
    <property type="match status" value="2"/>
</dbReference>
<proteinExistence type="predicted"/>
<gene>
    <name evidence="2" type="ORF">GXP70_27375</name>
</gene>
<reference evidence="2 3" key="1">
    <citation type="submission" date="2020-01" db="EMBL/GenBank/DDBJ databases">
        <title>Paenibacillus sp. nov., isolated from tomato rhizosphere.</title>
        <authorList>
            <person name="Weon H.-Y."/>
            <person name="Lee S.A."/>
        </authorList>
    </citation>
    <scope>NUCLEOTIDE SEQUENCE [LARGE SCALE GENOMIC DNA]</scope>
    <source>
        <strain evidence="2 3">12200R-189</strain>
    </source>
</reference>
<dbReference type="PANTHER" id="PTHR37804:SF1">
    <property type="entry name" value="CDAA REGULATORY PROTEIN CDAR"/>
    <property type="match status" value="1"/>
</dbReference>
<feature type="compositionally biased region" description="Low complexity" evidence="1">
    <location>
        <begin position="443"/>
        <end position="462"/>
    </location>
</feature>
<dbReference type="InterPro" id="IPR053154">
    <property type="entry name" value="c-di-AMP_regulator"/>
</dbReference>
<dbReference type="EMBL" id="CP048209">
    <property type="protein sequence ID" value="QHT63318.1"/>
    <property type="molecule type" value="Genomic_DNA"/>
</dbReference>
<evidence type="ECO:0008006" key="4">
    <source>
        <dbReference type="Google" id="ProtNLM"/>
    </source>
</evidence>
<accession>A0A6C0G1H7</accession>
<protein>
    <recommendedName>
        <fullName evidence="4">YbbR-like domain-containing protein</fullName>
    </recommendedName>
</protein>
<feature type="compositionally biased region" description="Low complexity" evidence="1">
    <location>
        <begin position="409"/>
        <end position="429"/>
    </location>
</feature>
<organism evidence="2 3">
    <name type="scientific">Paenibacillus lycopersici</name>
    <dbReference type="NCBI Taxonomy" id="2704462"/>
    <lineage>
        <taxon>Bacteria</taxon>
        <taxon>Bacillati</taxon>
        <taxon>Bacillota</taxon>
        <taxon>Bacilli</taxon>
        <taxon>Bacillales</taxon>
        <taxon>Paenibacillaceae</taxon>
        <taxon>Paenibacillus</taxon>
    </lineage>
</organism>
<dbReference type="PANTHER" id="PTHR37804">
    <property type="entry name" value="CDAA REGULATORY PROTEIN CDAR"/>
    <property type="match status" value="1"/>
</dbReference>
<feature type="compositionally biased region" description="Polar residues" evidence="1">
    <location>
        <begin position="463"/>
        <end position="480"/>
    </location>
</feature>
<sequence length="528" mass="54898">MDKWLNNPTALKIISLLIGILMWAVVHFDSEETPKTVSTLMETRSIDAVQIKPIGMDDKNYALRLLDPEEVQLTVRGSRSDLLLASHNNDYQVTVDLSKASEGRMVLPVKVNLPRGLELIEARPSNVTVVLERLLTKEFDVTIHTEGTPGKGYKTGQPLVKPNGRVHVTLPSDEMSQVAFVGGTVSVEGEEDTITDKKMKLVALDKDGNELTDAVISPNVVEVEIPITKPFKKLPLQVSFTGALPNGLAVSSFKQSVDAITIYGPQDVLDKYEFYDDLTIDLSQLKQSGTMVLDVKPGKDIASVDPAKVSFDYTIVPAETKTLTKLPVTLIGLSDGLQAQITMPEDGRVDASIDGAPNTLAAIGNKDVQLVGDLSGLGPGSHNVPLVMHLPRFISQSSGPPLSISVTITDGTAPPATAPADDGSTPAAGQPSTDPGAAGAGANGAANGAADHAAGNAGNNAASSDKGTGNSKDTGNSGKNAGTGEASPGTDAATNGSETPGNAPQTNGGSTNGSKETTTNVEPANGNQ</sequence>
<dbReference type="CDD" id="cd20206">
    <property type="entry name" value="YbbR"/>
    <property type="match status" value="1"/>
</dbReference>
<feature type="compositionally biased region" description="Polar residues" evidence="1">
    <location>
        <begin position="492"/>
        <end position="528"/>
    </location>
</feature>
<name>A0A6C0G1H7_9BACL</name>
<evidence type="ECO:0000256" key="1">
    <source>
        <dbReference type="SAM" id="MobiDB-lite"/>
    </source>
</evidence>
<dbReference type="RefSeq" id="WP_162359771.1">
    <property type="nucleotide sequence ID" value="NZ_CP048209.1"/>
</dbReference>
<dbReference type="Gene3D" id="2.170.120.30">
    <property type="match status" value="2"/>
</dbReference>
<evidence type="ECO:0000313" key="2">
    <source>
        <dbReference type="EMBL" id="QHT63318.1"/>
    </source>
</evidence>
<evidence type="ECO:0000313" key="3">
    <source>
        <dbReference type="Proteomes" id="UP000476064"/>
    </source>
</evidence>
<dbReference type="InterPro" id="IPR012505">
    <property type="entry name" value="YbbR"/>
</dbReference>
<dbReference type="KEGG" id="plyc:GXP70_27375"/>
<keyword evidence="3" id="KW-1185">Reference proteome</keyword>